<dbReference type="PROSITE" id="PS50249">
    <property type="entry name" value="MPN"/>
    <property type="match status" value="1"/>
</dbReference>
<dbReference type="EMBL" id="CP098755">
    <property type="protein sequence ID" value="USG66772.1"/>
    <property type="molecule type" value="Genomic_DNA"/>
</dbReference>
<sequence length="151" mass="16684">MFPGLLGEPFGFKHTKTCLDGKVAKRLLAEANEAFPVEYSALLAGRHATITAFVPMLHAHSTPDTFRLSGPDFLQGLRRINEQGLQWLGVLHSHPSTPAIPSLADAQGWHYPQLGYWIVSLADDEPQLKLYQWTDGGFAERPYLLDDAGAD</sequence>
<evidence type="ECO:0000256" key="5">
    <source>
        <dbReference type="ARBA" id="ARBA00023049"/>
    </source>
</evidence>
<reference evidence="7" key="1">
    <citation type="submission" date="2022-06" db="EMBL/GenBank/DDBJ databases">
        <title>Genome sequencing of Brevibacillus sp. BB3-R1.</title>
        <authorList>
            <person name="Heo J."/>
            <person name="Lee D."/>
            <person name="Won M."/>
            <person name="Han B.-H."/>
            <person name="Hong S.-B."/>
            <person name="Kwon S.-W."/>
        </authorList>
    </citation>
    <scope>NUCLEOTIDE SEQUENCE</scope>
    <source>
        <strain evidence="7">BB3-R1</strain>
    </source>
</reference>
<evidence type="ECO:0000313" key="7">
    <source>
        <dbReference type="EMBL" id="USG66772.1"/>
    </source>
</evidence>
<dbReference type="Pfam" id="PF14464">
    <property type="entry name" value="Prok-JAB"/>
    <property type="match status" value="1"/>
</dbReference>
<organism evidence="7 8">
    <name type="scientific">Brevibacillus ruminantium</name>
    <dbReference type="NCBI Taxonomy" id="2950604"/>
    <lineage>
        <taxon>Bacteria</taxon>
        <taxon>Bacillati</taxon>
        <taxon>Bacillota</taxon>
        <taxon>Bacilli</taxon>
        <taxon>Bacillales</taxon>
        <taxon>Paenibacillaceae</taxon>
        <taxon>Brevibacillus</taxon>
    </lineage>
</organism>
<keyword evidence="3" id="KW-0378">Hydrolase</keyword>
<dbReference type="InterPro" id="IPR037518">
    <property type="entry name" value="MPN"/>
</dbReference>
<dbReference type="Proteomes" id="UP001056500">
    <property type="component" value="Chromosome"/>
</dbReference>
<keyword evidence="8" id="KW-1185">Reference proteome</keyword>
<evidence type="ECO:0000256" key="1">
    <source>
        <dbReference type="ARBA" id="ARBA00022670"/>
    </source>
</evidence>
<protein>
    <submittedName>
        <fullName evidence="7">M67 family metallopeptidase</fullName>
    </submittedName>
</protein>
<dbReference type="CDD" id="cd08070">
    <property type="entry name" value="MPN_like"/>
    <property type="match status" value="1"/>
</dbReference>
<keyword evidence="4" id="KW-0862">Zinc</keyword>
<evidence type="ECO:0000256" key="3">
    <source>
        <dbReference type="ARBA" id="ARBA00022801"/>
    </source>
</evidence>
<dbReference type="RefSeq" id="WP_251873877.1">
    <property type="nucleotide sequence ID" value="NZ_CP098755.1"/>
</dbReference>
<keyword evidence="5" id="KW-0482">Metalloprotease</keyword>
<dbReference type="InterPro" id="IPR028090">
    <property type="entry name" value="JAB_dom_prok"/>
</dbReference>
<dbReference type="PANTHER" id="PTHR34858">
    <property type="entry name" value="CYSO-CYSTEINE PEPTIDASE"/>
    <property type="match status" value="1"/>
</dbReference>
<dbReference type="SUPFAM" id="SSF102712">
    <property type="entry name" value="JAB1/MPN domain"/>
    <property type="match status" value="1"/>
</dbReference>
<evidence type="ECO:0000256" key="4">
    <source>
        <dbReference type="ARBA" id="ARBA00022833"/>
    </source>
</evidence>
<proteinExistence type="predicted"/>
<name>A0ABY4WI41_9BACL</name>
<evidence type="ECO:0000259" key="6">
    <source>
        <dbReference type="PROSITE" id="PS50249"/>
    </source>
</evidence>
<evidence type="ECO:0000256" key="2">
    <source>
        <dbReference type="ARBA" id="ARBA00022723"/>
    </source>
</evidence>
<accession>A0ABY4WI41</accession>
<dbReference type="PANTHER" id="PTHR34858:SF1">
    <property type="entry name" value="CYSO-CYSTEINE PEPTIDASE"/>
    <property type="match status" value="1"/>
</dbReference>
<keyword evidence="1" id="KW-0645">Protease</keyword>
<dbReference type="Gene3D" id="3.40.140.10">
    <property type="entry name" value="Cytidine Deaminase, domain 2"/>
    <property type="match status" value="1"/>
</dbReference>
<evidence type="ECO:0000313" key="8">
    <source>
        <dbReference type="Proteomes" id="UP001056500"/>
    </source>
</evidence>
<dbReference type="InterPro" id="IPR051929">
    <property type="entry name" value="VirAsm_ModProt"/>
</dbReference>
<keyword evidence="2" id="KW-0479">Metal-binding</keyword>
<feature type="domain" description="MPN" evidence="6">
    <location>
        <begin position="17"/>
        <end position="149"/>
    </location>
</feature>
<gene>
    <name evidence="7" type="ORF">NDK47_05595</name>
</gene>